<keyword evidence="9" id="KW-0564">Palmitate</keyword>
<dbReference type="InterPro" id="IPR007619">
    <property type="entry name" value="Herpes_U44"/>
</dbReference>
<dbReference type="EMBL" id="AF319782">
    <property type="protein sequence ID" value="AAK38258.1"/>
    <property type="molecule type" value="Genomic_DNA"/>
</dbReference>
<evidence type="ECO:0000256" key="5">
    <source>
        <dbReference type="ARBA" id="ARBA00006551"/>
    </source>
</evidence>
<name>Q993G0_9GAMA</name>
<evidence type="ECO:0000256" key="11">
    <source>
        <dbReference type="ARBA" id="ARBA00023288"/>
    </source>
</evidence>
<keyword evidence="6" id="KW-0597">Phosphoprotein</keyword>
<evidence type="ECO:0000256" key="3">
    <source>
        <dbReference type="ARBA" id="ARBA00004192"/>
    </source>
</evidence>
<keyword evidence="14" id="KW-1185">Reference proteome</keyword>
<dbReference type="GeneID" id="955862"/>
<dbReference type="Pfam" id="PF04533">
    <property type="entry name" value="Herpes_U44"/>
    <property type="match status" value="1"/>
</dbReference>
<evidence type="ECO:0000256" key="9">
    <source>
        <dbReference type="ARBA" id="ARBA00023139"/>
    </source>
</evidence>
<keyword evidence="8" id="KW-0946">Virion</keyword>
<dbReference type="RefSeq" id="NP_733903.1">
    <property type="nucleotide sequence ID" value="NC_004367.1"/>
</dbReference>
<sequence>MASGFTCCGLWLFGRHNNSYSRIIDNVEDFECPDRWRAEIDLGLPPGVQIGDLLRNNQSMNTLRQVYLLAVQSNSITDHLNRFDAVSVPESCKGVVNAQITKLQAVRSVIWNMMISLAVSGLAVEEEGFKALLDKQAGDSLALMEMEKMATALKTDDTGAWAQELSTFLASMAQPVIHVNPPDFMGQPSLPTAITNQPERVEPRVSPPEGGITCIPASQ</sequence>
<dbReference type="OrthoDB" id="11734at10239"/>
<dbReference type="GO" id="GO:0044177">
    <property type="term" value="C:host cell Golgi apparatus"/>
    <property type="evidence" value="ECO:0007669"/>
    <property type="project" value="UniProtKB-SubCell"/>
</dbReference>
<evidence type="ECO:0000256" key="1">
    <source>
        <dbReference type="ARBA" id="ARBA00001991"/>
    </source>
</evidence>
<keyword evidence="11" id="KW-0449">Lipoprotein</keyword>
<dbReference type="KEGG" id="vg:955862"/>
<dbReference type="GO" id="GO:0044423">
    <property type="term" value="C:virion component"/>
    <property type="evidence" value="ECO:0007669"/>
    <property type="project" value="UniProtKB-KW"/>
</dbReference>
<comment type="function">
    <text evidence="1">Plays several roles during the time course of infection, including egress of virus particles from the perinuclear space and secondary envelopment of cytoplasmic capsids that bud into specific trans-Golgi network (TGN)-derived membranes.</text>
</comment>
<comment type="subcellular location">
    <subcellularLocation>
        <location evidence="2">Host Golgi apparatus</location>
    </subcellularLocation>
    <subcellularLocation>
        <location evidence="3">Host cytoplasm</location>
    </subcellularLocation>
    <subcellularLocation>
        <location evidence="4">Virion</location>
    </subcellularLocation>
</comment>
<evidence type="ECO:0000256" key="6">
    <source>
        <dbReference type="ARBA" id="ARBA00022553"/>
    </source>
</evidence>
<feature type="region of interest" description="Disordered" evidence="12">
    <location>
        <begin position="200"/>
        <end position="219"/>
    </location>
</feature>
<proteinExistence type="inferred from homology"/>
<evidence type="ECO:0000256" key="12">
    <source>
        <dbReference type="SAM" id="MobiDB-lite"/>
    </source>
</evidence>
<evidence type="ECO:0000256" key="4">
    <source>
        <dbReference type="ARBA" id="ARBA00004328"/>
    </source>
</evidence>
<comment type="similarity">
    <text evidence="5">Belongs to the herpesviridae UL51 family.</text>
</comment>
<evidence type="ECO:0000313" key="13">
    <source>
        <dbReference type="EMBL" id="AAK38258.1"/>
    </source>
</evidence>
<evidence type="ECO:0000256" key="8">
    <source>
        <dbReference type="ARBA" id="ARBA00022844"/>
    </source>
</evidence>
<keyword evidence="10" id="KW-1035">Host cytoplasm</keyword>
<dbReference type="Proteomes" id="UP000202809">
    <property type="component" value="Segment"/>
</dbReference>
<accession>Q993G0</accession>
<organism evidence="13 14">
    <name type="scientific">callitrichine gammaherpesvirus 3</name>
    <name type="common">Marmoset lymphocryptovirus</name>
    <dbReference type="NCBI Taxonomy" id="106331"/>
    <lineage>
        <taxon>Viruses</taxon>
        <taxon>Duplodnaviria</taxon>
        <taxon>Heunggongvirae</taxon>
        <taxon>Peploviricota</taxon>
        <taxon>Herviviricetes</taxon>
        <taxon>Herpesvirales</taxon>
        <taxon>Orthoherpesviridae</taxon>
        <taxon>Gammaherpesvirinae</taxon>
        <taxon>Lymphocryptovirus</taxon>
        <taxon>Lymphocryptovirus callitrichinegamma3</taxon>
    </lineage>
</organism>
<keyword evidence="7" id="KW-1040">Host Golgi apparatus</keyword>
<evidence type="ECO:0000256" key="7">
    <source>
        <dbReference type="ARBA" id="ARBA00022812"/>
    </source>
</evidence>
<reference evidence="13 14" key="2">
    <citation type="journal article" date="2002" name="J. Virol.">
        <title>Complete genomic sequence of an Epstein-Barr virus-related herpesvirus naturally infecting a new world primate: a defining point in the evolution of oncogenic lymphocryptoviruses.</title>
        <authorList>
            <person name="Rivailler P."/>
            <person name="Cho Y.G."/>
            <person name="Wang F."/>
        </authorList>
    </citation>
    <scope>NUCLEOTIDE SEQUENCE [LARGE SCALE GENOMIC DNA]</scope>
    <source>
        <strain evidence="13 14">CJ0149</strain>
    </source>
</reference>
<protein>
    <submittedName>
        <fullName evidence="13">ORF49</fullName>
    </submittedName>
</protein>
<evidence type="ECO:0000313" key="14">
    <source>
        <dbReference type="Proteomes" id="UP000202809"/>
    </source>
</evidence>
<evidence type="ECO:0000256" key="2">
    <source>
        <dbReference type="ARBA" id="ARBA00004136"/>
    </source>
</evidence>
<reference evidence="13 14" key="1">
    <citation type="journal article" date="2001" name="Proc. Natl. Acad. Sci. U.S.A.">
        <title>An Epstein-Barr-related herpesvirus from marmoset lymphomas.</title>
        <authorList>
            <person name="Cho Y."/>
            <person name="Ramer J."/>
            <person name="Rivailler P."/>
            <person name="Quink C."/>
            <person name="Garber R.L."/>
            <person name="Beier D.R."/>
            <person name="Wang F."/>
        </authorList>
    </citation>
    <scope>NUCLEOTIDE SEQUENCE [LARGE SCALE GENOMIC DNA]</scope>
    <source>
        <strain evidence="13 14">CJ0149</strain>
    </source>
</reference>
<evidence type="ECO:0000256" key="10">
    <source>
        <dbReference type="ARBA" id="ARBA00023200"/>
    </source>
</evidence>